<name>A0A2N9J222_FAGSY</name>
<dbReference type="AlphaFoldDB" id="A0A2N9J222"/>
<evidence type="ECO:0000313" key="2">
    <source>
        <dbReference type="EMBL" id="SPD30645.1"/>
    </source>
</evidence>
<organism evidence="2">
    <name type="scientific">Fagus sylvatica</name>
    <name type="common">Beechnut</name>
    <dbReference type="NCBI Taxonomy" id="28930"/>
    <lineage>
        <taxon>Eukaryota</taxon>
        <taxon>Viridiplantae</taxon>
        <taxon>Streptophyta</taxon>
        <taxon>Embryophyta</taxon>
        <taxon>Tracheophyta</taxon>
        <taxon>Spermatophyta</taxon>
        <taxon>Magnoliopsida</taxon>
        <taxon>eudicotyledons</taxon>
        <taxon>Gunneridae</taxon>
        <taxon>Pentapetalae</taxon>
        <taxon>rosids</taxon>
        <taxon>fabids</taxon>
        <taxon>Fagales</taxon>
        <taxon>Fagaceae</taxon>
        <taxon>Fagus</taxon>
    </lineage>
</organism>
<reference evidence="2" key="1">
    <citation type="submission" date="2018-02" db="EMBL/GenBank/DDBJ databases">
        <authorList>
            <person name="Cohen D.B."/>
            <person name="Kent A.D."/>
        </authorList>
    </citation>
    <scope>NUCLEOTIDE SEQUENCE</scope>
</reference>
<keyword evidence="1" id="KW-0472">Membrane</keyword>
<feature type="transmembrane region" description="Helical" evidence="1">
    <location>
        <begin position="89"/>
        <end position="107"/>
    </location>
</feature>
<dbReference type="PANTHER" id="PTHR34658:SF2">
    <property type="entry name" value="OS01G0151800 PROTEIN"/>
    <property type="match status" value="1"/>
</dbReference>
<keyword evidence="1" id="KW-0812">Transmembrane</keyword>
<feature type="transmembrane region" description="Helical" evidence="1">
    <location>
        <begin position="18"/>
        <end position="39"/>
    </location>
</feature>
<dbReference type="EMBL" id="OIVN01006326">
    <property type="protein sequence ID" value="SPD30645.1"/>
    <property type="molecule type" value="Genomic_DNA"/>
</dbReference>
<proteinExistence type="predicted"/>
<sequence length="116" mass="12505">MFLPLVTLFTRLTFRWPILIYAATWTTILTLTVAVASFAPEVAFVSAISSSSPFSSLCEAEGSVRLPLDVAGEILCFPAHLFSKSKIDLIVPPVFAAVVVAGSAYLVRAVGLWEQD</sequence>
<evidence type="ECO:0000256" key="1">
    <source>
        <dbReference type="SAM" id="Phobius"/>
    </source>
</evidence>
<gene>
    <name evidence="2" type="ORF">FSB_LOCUS58527</name>
</gene>
<accession>A0A2N9J222</accession>
<dbReference type="PANTHER" id="PTHR34658">
    <property type="entry name" value="OS01G0151800 PROTEIN"/>
    <property type="match status" value="1"/>
</dbReference>
<keyword evidence="1" id="KW-1133">Transmembrane helix</keyword>
<protein>
    <submittedName>
        <fullName evidence="2">Uncharacterized protein</fullName>
    </submittedName>
</protein>